<sequence>MTSMRRAAALLPDLDPRYAGRAVSRKNLQEASDDADSLDGSEDGDEDSEEEDEEDQEEELASEEDEDEDQLEAFKAKLNGVESGTNGLSSTDDGELETDSEEATGTGQEDGEEETEEDDEDQEDAGDLEEQEDSDVGQEEEEEEEEEDGEDISAALDSQEDEEGGVELTSRSAGSDAEKGAAVKAQLGVWDQLLECRIKLQPSLQQCGQLPAPGDRWTEFWEAAGEDTAARLTDAAAAADRLMRQLLQLQDLLTEQYPETRKLSSGAAEPEADSNSDSDEEPTPTPNQRPRKRRRSGLTSTDPAKRFAAYRPYRDQTIQRWNDKTRLTAGRATARSFAAFEQSTLRQIEQILSDRGRLLRRTQLRRSDAARLGESPLPPPSAATEDPAAAGGAESREYDEERFDDSDFYHQLLRELIERKTVDVTDPLALGRQWIQIQKLRSKLKKKVDTRASKGRKVRYEVYPKLVNFMASERAGSMTDTGRDELFGSLFGSRSRPAGGDSGAARPELNGDGALTWAQLNGGLSV</sequence>
<proteinExistence type="inferred from homology"/>
<feature type="domain" description="AATF leucine zipper-containing" evidence="4">
    <location>
        <begin position="176"/>
        <end position="324"/>
    </location>
</feature>
<dbReference type="GO" id="GO:0006357">
    <property type="term" value="P:regulation of transcription by RNA polymerase II"/>
    <property type="evidence" value="ECO:0007669"/>
    <property type="project" value="TreeGrafter"/>
</dbReference>
<dbReference type="InterPro" id="IPR039223">
    <property type="entry name" value="AATF/Bfr2"/>
</dbReference>
<dbReference type="OrthoDB" id="5783963at2759"/>
<dbReference type="Pfam" id="PF08164">
    <property type="entry name" value="TRAUB"/>
    <property type="match status" value="1"/>
</dbReference>
<feature type="compositionally biased region" description="Low complexity" evidence="2">
    <location>
        <begin position="382"/>
        <end position="393"/>
    </location>
</feature>
<evidence type="ECO:0000256" key="1">
    <source>
        <dbReference type="ARBA" id="ARBA00008966"/>
    </source>
</evidence>
<dbReference type="PANTHER" id="PTHR15565">
    <property type="entry name" value="AATF PROTEIN APOPTOSIS ANTAGONIZING TRANSCRIPTION FACTOR"/>
    <property type="match status" value="1"/>
</dbReference>
<dbReference type="GO" id="GO:0005730">
    <property type="term" value="C:nucleolus"/>
    <property type="evidence" value="ECO:0007669"/>
    <property type="project" value="TreeGrafter"/>
</dbReference>
<feature type="compositionally biased region" description="Polar residues" evidence="2">
    <location>
        <begin position="82"/>
        <end position="91"/>
    </location>
</feature>
<evidence type="ECO:0000259" key="3">
    <source>
        <dbReference type="Pfam" id="PF08164"/>
    </source>
</evidence>
<feature type="compositionally biased region" description="Acidic residues" evidence="2">
    <location>
        <begin position="92"/>
        <end position="102"/>
    </location>
</feature>
<keyword evidence="6" id="KW-1185">Reference proteome</keyword>
<dbReference type="InterPro" id="IPR012617">
    <property type="entry name" value="AATF_C"/>
</dbReference>
<dbReference type="PANTHER" id="PTHR15565:SF0">
    <property type="entry name" value="PROTEIN AATF"/>
    <property type="match status" value="1"/>
</dbReference>
<evidence type="ECO:0000313" key="5">
    <source>
        <dbReference type="EMBL" id="KAF0312655.1"/>
    </source>
</evidence>
<dbReference type="EMBL" id="VIIS01000148">
    <property type="protein sequence ID" value="KAF0312656.1"/>
    <property type="molecule type" value="Genomic_DNA"/>
</dbReference>
<dbReference type="EMBL" id="VIIS01000148">
    <property type="protein sequence ID" value="KAF0312655.1"/>
    <property type="molecule type" value="Genomic_DNA"/>
</dbReference>
<gene>
    <name evidence="5" type="primary">AATF_1</name>
    <name evidence="5" type="ORF">FJT64_001774</name>
</gene>
<feature type="region of interest" description="Disordered" evidence="2">
    <location>
        <begin position="260"/>
        <end position="313"/>
    </location>
</feature>
<feature type="region of interest" description="Disordered" evidence="2">
    <location>
        <begin position="364"/>
        <end position="401"/>
    </location>
</feature>
<dbReference type="Pfam" id="PF13339">
    <property type="entry name" value="AATF-Che1"/>
    <property type="match status" value="1"/>
</dbReference>
<feature type="compositionally biased region" description="Acidic residues" evidence="2">
    <location>
        <begin position="270"/>
        <end position="282"/>
    </location>
</feature>
<comment type="caution">
    <text evidence="5">The sequence shown here is derived from an EMBL/GenBank/DDBJ whole genome shotgun (WGS) entry which is preliminary data.</text>
</comment>
<feature type="compositionally biased region" description="Acidic residues" evidence="2">
    <location>
        <begin position="109"/>
        <end position="151"/>
    </location>
</feature>
<evidence type="ECO:0000259" key="4">
    <source>
        <dbReference type="Pfam" id="PF13339"/>
    </source>
</evidence>
<evidence type="ECO:0000313" key="6">
    <source>
        <dbReference type="Proteomes" id="UP000440578"/>
    </source>
</evidence>
<accession>A0A6A4X088</accession>
<dbReference type="Proteomes" id="UP000440578">
    <property type="component" value="Unassembled WGS sequence"/>
</dbReference>
<feature type="compositionally biased region" description="Acidic residues" evidence="2">
    <location>
        <begin position="31"/>
        <end position="71"/>
    </location>
</feature>
<comment type="similarity">
    <text evidence="1">Belongs to the AATF family.</text>
</comment>
<dbReference type="InterPro" id="IPR025160">
    <property type="entry name" value="AATF"/>
</dbReference>
<evidence type="ECO:0000256" key="2">
    <source>
        <dbReference type="SAM" id="MobiDB-lite"/>
    </source>
</evidence>
<name>A0A6A4X088_AMPAM</name>
<feature type="domain" description="Apoptosis-antagonizing transcription factor C-terminal" evidence="3">
    <location>
        <begin position="409"/>
        <end position="491"/>
    </location>
</feature>
<dbReference type="AlphaFoldDB" id="A0A6A4X088"/>
<reference evidence="5 6" key="1">
    <citation type="submission" date="2019-07" db="EMBL/GenBank/DDBJ databases">
        <title>Draft genome assembly of a fouling barnacle, Amphibalanus amphitrite (Darwin, 1854): The first reference genome for Thecostraca.</title>
        <authorList>
            <person name="Kim W."/>
        </authorList>
    </citation>
    <scope>NUCLEOTIDE SEQUENCE [LARGE SCALE GENOMIC DNA]</scope>
    <source>
        <strain evidence="5">SNU_AA5</strain>
        <tissue evidence="5">Soma without cirri and trophi</tissue>
    </source>
</reference>
<feature type="region of interest" description="Disordered" evidence="2">
    <location>
        <begin position="1"/>
        <end position="182"/>
    </location>
</feature>
<protein>
    <submittedName>
        <fullName evidence="5">Protein AATF</fullName>
    </submittedName>
</protein>
<organism evidence="5 6">
    <name type="scientific">Amphibalanus amphitrite</name>
    <name type="common">Striped barnacle</name>
    <name type="synonym">Balanus amphitrite</name>
    <dbReference type="NCBI Taxonomy" id="1232801"/>
    <lineage>
        <taxon>Eukaryota</taxon>
        <taxon>Metazoa</taxon>
        <taxon>Ecdysozoa</taxon>
        <taxon>Arthropoda</taxon>
        <taxon>Crustacea</taxon>
        <taxon>Multicrustacea</taxon>
        <taxon>Cirripedia</taxon>
        <taxon>Thoracica</taxon>
        <taxon>Thoracicalcarea</taxon>
        <taxon>Balanomorpha</taxon>
        <taxon>Balanoidea</taxon>
        <taxon>Balanidae</taxon>
        <taxon>Amphibalaninae</taxon>
        <taxon>Amphibalanus</taxon>
    </lineage>
</organism>